<comment type="caution">
    <text evidence="1">The sequence shown here is derived from an EMBL/GenBank/DDBJ whole genome shotgun (WGS) entry which is preliminary data.</text>
</comment>
<dbReference type="EMBL" id="BMAW01063022">
    <property type="protein sequence ID" value="GFT38339.1"/>
    <property type="molecule type" value="Genomic_DNA"/>
</dbReference>
<dbReference type="AlphaFoldDB" id="A0A8X6NYY0"/>
<sequence length="113" mass="12449">MATQASIDFEGPFALSFSSLPPFPDVAPKIITRPFCYYDPGRIHGVAIFRMGGTFLRNGMETGYKKKRDRKRYLGFLLGNVGYVRSLSFSNGVGVSLRMTGNGKSGLKIIYGL</sequence>
<dbReference type="OrthoDB" id="10584295at2759"/>
<reference evidence="1" key="1">
    <citation type="submission" date="2020-08" db="EMBL/GenBank/DDBJ databases">
        <title>Multicomponent nature underlies the extraordinary mechanical properties of spider dragline silk.</title>
        <authorList>
            <person name="Kono N."/>
            <person name="Nakamura H."/>
            <person name="Mori M."/>
            <person name="Yoshida Y."/>
            <person name="Ohtoshi R."/>
            <person name="Malay A.D."/>
            <person name="Moran D.A.P."/>
            <person name="Tomita M."/>
            <person name="Numata K."/>
            <person name="Arakawa K."/>
        </authorList>
    </citation>
    <scope>NUCLEOTIDE SEQUENCE</scope>
</reference>
<dbReference type="Proteomes" id="UP000887013">
    <property type="component" value="Unassembled WGS sequence"/>
</dbReference>
<proteinExistence type="predicted"/>
<gene>
    <name evidence="1" type="ORF">NPIL_507631</name>
</gene>
<protein>
    <submittedName>
        <fullName evidence="1">Uncharacterized protein</fullName>
    </submittedName>
</protein>
<evidence type="ECO:0000313" key="1">
    <source>
        <dbReference type="EMBL" id="GFT38339.1"/>
    </source>
</evidence>
<keyword evidence="2" id="KW-1185">Reference proteome</keyword>
<evidence type="ECO:0000313" key="2">
    <source>
        <dbReference type="Proteomes" id="UP000887013"/>
    </source>
</evidence>
<accession>A0A8X6NYY0</accession>
<name>A0A8X6NYY0_NEPPI</name>
<organism evidence="1 2">
    <name type="scientific">Nephila pilipes</name>
    <name type="common">Giant wood spider</name>
    <name type="synonym">Nephila maculata</name>
    <dbReference type="NCBI Taxonomy" id="299642"/>
    <lineage>
        <taxon>Eukaryota</taxon>
        <taxon>Metazoa</taxon>
        <taxon>Ecdysozoa</taxon>
        <taxon>Arthropoda</taxon>
        <taxon>Chelicerata</taxon>
        <taxon>Arachnida</taxon>
        <taxon>Araneae</taxon>
        <taxon>Araneomorphae</taxon>
        <taxon>Entelegynae</taxon>
        <taxon>Araneoidea</taxon>
        <taxon>Nephilidae</taxon>
        <taxon>Nephila</taxon>
    </lineage>
</organism>